<feature type="transmembrane region" description="Helical" evidence="15">
    <location>
        <begin position="159"/>
        <end position="177"/>
    </location>
</feature>
<feature type="transmembrane region" description="Helical" evidence="15">
    <location>
        <begin position="322"/>
        <end position="339"/>
    </location>
</feature>
<keyword evidence="11 15" id="KW-0868">Chloride</keyword>
<feature type="binding site" evidence="15">
    <location>
        <position position="476"/>
    </location>
    <ligand>
        <name>chloride</name>
        <dbReference type="ChEBI" id="CHEBI:17996"/>
    </ligand>
</feature>
<feature type="site" description="Mediates proton transfer from the protein to the inner aqueous phase" evidence="15">
    <location>
        <position position="234"/>
    </location>
</feature>
<keyword evidence="6" id="KW-0997">Cell inner membrane</keyword>
<dbReference type="NCBIfam" id="NF003640">
    <property type="entry name" value="PRK05277.1"/>
    <property type="match status" value="1"/>
</dbReference>
<feature type="transmembrane region" description="Helical" evidence="15">
    <location>
        <begin position="283"/>
        <end position="301"/>
    </location>
</feature>
<gene>
    <name evidence="15 16" type="primary">clcA</name>
    <name evidence="15" type="synonym">eriC</name>
    <name evidence="16" type="ORF">KOSB73_210331</name>
</gene>
<evidence type="ECO:0000256" key="13">
    <source>
        <dbReference type="ARBA" id="ARBA00060935"/>
    </source>
</evidence>
<dbReference type="GO" id="GO:0005886">
    <property type="term" value="C:plasma membrane"/>
    <property type="evidence" value="ECO:0007669"/>
    <property type="project" value="UniProtKB-SubCell"/>
</dbReference>
<sequence>MRSRRIFLTTALVRLARMPFFLFVLLIIDNGMKAENPSSSAHQFVRVRRSDAVRRLIQRDKTPLAVLLMAAVVGTLAGLVGVAFEKSVNWVQNLRIGALVEVADHWFLVWPLAFILSALLAMVGYFLVRCFAPEAGGSGIPEIEGALEELRPVRWWRVLPVKFIGGMGTLGAGMVLGREGPMVQLGGNLGRMVVDVFRMRSPEARHTLLATGAAAGLSAAFNAPLAGILFIIEEMRPQFRYNLISIKAVFTGVIMATIVFRIFNGDKAVIEVGKLSNAPVNTLWLYLILGMIFGCIGPLFNTLVLRTQDMFQRIHGGNIKKWVLIGGLIGGSCGVLGLIQPTASGGGFNLIPIAAAGNFSVGLLLFIFIARVITTLLCFSSGAPGGIFAPMLALGTLLGTAFGMAATPLFPAYHLDAGTFAIAGMGALLAASVRAPLTGIVLVLEMTDNYQLILPMIITCLGATLLAQFLGGKPLYSTILQRTLAKQKAEQEARAQPVGGENT</sequence>
<feature type="binding site" evidence="15">
    <location>
        <position position="138"/>
    </location>
    <ligand>
        <name>chloride</name>
        <dbReference type="ChEBI" id="CHEBI:17996"/>
    </ligand>
</feature>
<evidence type="ECO:0000256" key="4">
    <source>
        <dbReference type="ARBA" id="ARBA00022449"/>
    </source>
</evidence>
<dbReference type="Pfam" id="PF00654">
    <property type="entry name" value="Voltage_CLC"/>
    <property type="match status" value="1"/>
</dbReference>
<evidence type="ECO:0000256" key="3">
    <source>
        <dbReference type="ARBA" id="ARBA00022448"/>
    </source>
</evidence>
<feature type="transmembrane region" description="Helical" evidence="15">
    <location>
        <begin position="419"/>
        <end position="444"/>
    </location>
</feature>
<dbReference type="Proteomes" id="UP000220639">
    <property type="component" value="Unassembled WGS sequence"/>
</dbReference>
<evidence type="ECO:0000256" key="7">
    <source>
        <dbReference type="ARBA" id="ARBA00022692"/>
    </source>
</evidence>
<keyword evidence="8 15" id="KW-1133">Transmembrane helix</keyword>
<feature type="transmembrane region" description="Helical" evidence="15">
    <location>
        <begin position="208"/>
        <end position="232"/>
    </location>
</feature>
<keyword evidence="3 15" id="KW-0813">Transport</keyword>
<feature type="transmembrane region" description="Helical" evidence="15">
    <location>
        <begin position="359"/>
        <end position="379"/>
    </location>
</feature>
<dbReference type="InterPro" id="IPR014743">
    <property type="entry name" value="Cl-channel_core"/>
</dbReference>
<evidence type="ECO:0000256" key="11">
    <source>
        <dbReference type="ARBA" id="ARBA00023214"/>
    </source>
</evidence>
<dbReference type="InterPro" id="IPR023861">
    <property type="entry name" value="Cl-channel_ClcA"/>
</dbReference>
<dbReference type="SMR" id="A0A285AYW6"/>
<dbReference type="EMBL" id="FZTC01000014">
    <property type="protein sequence ID" value="SNU33837.1"/>
    <property type="molecule type" value="Genomic_DNA"/>
</dbReference>
<dbReference type="FunFam" id="1.10.3080.10:FF:000005">
    <property type="entry name" value="H(+)/Cl(-) exchange transporter ClcA"/>
    <property type="match status" value="1"/>
</dbReference>
<feature type="binding site" evidence="15">
    <location>
        <position position="388"/>
    </location>
    <ligand>
        <name>chloride</name>
        <dbReference type="ChEBI" id="CHEBI:17996"/>
    </ligand>
</feature>
<name>A0A285AYW6_9ENTR</name>
<dbReference type="AlphaFoldDB" id="A0A285AYW6"/>
<keyword evidence="7 15" id="KW-0812">Transmembrane</keyword>
<feature type="transmembrane region" description="Helical" evidence="15">
    <location>
        <begin position="391"/>
        <end position="413"/>
    </location>
</feature>
<evidence type="ECO:0000256" key="5">
    <source>
        <dbReference type="ARBA" id="ARBA00022475"/>
    </source>
</evidence>
<dbReference type="GO" id="GO:0005247">
    <property type="term" value="F:voltage-gated chloride channel activity"/>
    <property type="evidence" value="ECO:0007669"/>
    <property type="project" value="TreeGrafter"/>
</dbReference>
<feature type="binding site" evidence="15">
    <location>
        <position position="387"/>
    </location>
    <ligand>
        <name>chloride</name>
        <dbReference type="ChEBI" id="CHEBI:17996"/>
    </ligand>
</feature>
<feature type="transmembrane region" description="Helical" evidence="15">
    <location>
        <begin position="451"/>
        <end position="470"/>
    </location>
</feature>
<evidence type="ECO:0000256" key="1">
    <source>
        <dbReference type="ARBA" id="ARBA00004429"/>
    </source>
</evidence>
<evidence type="ECO:0000256" key="10">
    <source>
        <dbReference type="ARBA" id="ARBA00023136"/>
    </source>
</evidence>
<evidence type="ECO:0000256" key="8">
    <source>
        <dbReference type="ARBA" id="ARBA00022989"/>
    </source>
</evidence>
<feature type="transmembrane region" description="Helical" evidence="15">
    <location>
        <begin position="64"/>
        <end position="84"/>
    </location>
</feature>
<dbReference type="PANTHER" id="PTHR45711:SF6">
    <property type="entry name" value="CHLORIDE CHANNEL PROTEIN"/>
    <property type="match status" value="1"/>
</dbReference>
<protein>
    <recommendedName>
        <fullName evidence="14 15">H(+)/Cl(-) exchange transporter ClcA</fullName>
    </recommendedName>
</protein>
<evidence type="ECO:0000256" key="15">
    <source>
        <dbReference type="HAMAP-Rule" id="MF_01128"/>
    </source>
</evidence>
<evidence type="ECO:0000256" key="14">
    <source>
        <dbReference type="ARBA" id="ARBA00068302"/>
    </source>
</evidence>
<evidence type="ECO:0000313" key="17">
    <source>
        <dbReference type="Proteomes" id="UP000220639"/>
    </source>
</evidence>
<dbReference type="InterPro" id="IPR001807">
    <property type="entry name" value="ClC"/>
</dbReference>
<comment type="subcellular location">
    <subcellularLocation>
        <location evidence="1">Cell inner membrane</location>
        <topology evidence="1">Multi-pass membrane protein</topology>
    </subcellularLocation>
    <subcellularLocation>
        <location evidence="15">Cell membrane</location>
        <topology evidence="15">Multi-pass membrane protein</topology>
    </subcellularLocation>
</comment>
<dbReference type="PRINTS" id="PR00762">
    <property type="entry name" value="CLCHANNEL"/>
</dbReference>
<feature type="transmembrane region" description="Helical" evidence="15">
    <location>
        <begin position="107"/>
        <end position="128"/>
    </location>
</feature>
<keyword evidence="9 15" id="KW-0406">Ion transport</keyword>
<comment type="catalytic activity">
    <reaction evidence="15">
        <text>2 chloride(in) + H(+)(out) = 2 chloride(out) + H(+)(in)</text>
        <dbReference type="Rhea" id="RHEA:29567"/>
        <dbReference type="ChEBI" id="CHEBI:15378"/>
        <dbReference type="ChEBI" id="CHEBI:17996"/>
    </reaction>
</comment>
<dbReference type="CDD" id="cd01031">
    <property type="entry name" value="EriC"/>
    <property type="match status" value="1"/>
</dbReference>
<keyword evidence="5 15" id="KW-1003">Cell membrane</keyword>
<dbReference type="GO" id="GO:0015297">
    <property type="term" value="F:antiporter activity"/>
    <property type="evidence" value="ECO:0007669"/>
    <property type="project" value="UniProtKB-UniRule"/>
</dbReference>
<dbReference type="SUPFAM" id="SSF81340">
    <property type="entry name" value="Clc chloride channel"/>
    <property type="match status" value="1"/>
</dbReference>
<organism evidence="16 17">
    <name type="scientific">Klebsiella grimontii</name>
    <dbReference type="NCBI Taxonomy" id="2058152"/>
    <lineage>
        <taxon>Bacteria</taxon>
        <taxon>Pseudomonadati</taxon>
        <taxon>Pseudomonadota</taxon>
        <taxon>Gammaproteobacteria</taxon>
        <taxon>Enterobacterales</taxon>
        <taxon>Enterobacteriaceae</taxon>
        <taxon>Klebsiella/Raoultella group</taxon>
        <taxon>Klebsiella</taxon>
    </lineage>
</organism>
<feature type="site" description="Mediates proton transfer from the outer aqueous phase to the interior of the protein; involved in linking H(+) and Cl(-) transport" evidence="15">
    <location>
        <position position="179"/>
    </location>
</feature>
<keyword evidence="4 15" id="KW-0050">Antiport</keyword>
<feature type="transmembrane region" description="Helical" evidence="15">
    <location>
        <begin position="244"/>
        <end position="263"/>
    </location>
</feature>
<reference evidence="17" key="1">
    <citation type="submission" date="2017-08" db="EMBL/GenBank/DDBJ databases">
        <authorList>
            <person name="Brisse S."/>
        </authorList>
    </citation>
    <scope>NUCLEOTIDE SEQUENCE [LARGE SCALE GENOMIC DNA]</scope>
    <source>
        <strain evidence="17">06D021</strain>
    </source>
</reference>
<evidence type="ECO:0000256" key="9">
    <source>
        <dbReference type="ARBA" id="ARBA00023065"/>
    </source>
</evidence>
<comment type="subunit">
    <text evidence="2 15">Homodimer.</text>
</comment>
<evidence type="ECO:0000313" key="16">
    <source>
        <dbReference type="EMBL" id="SNU33837.1"/>
    </source>
</evidence>
<dbReference type="PANTHER" id="PTHR45711">
    <property type="entry name" value="CHLORIDE CHANNEL PROTEIN"/>
    <property type="match status" value="1"/>
</dbReference>
<proteinExistence type="inferred from homology"/>
<evidence type="ECO:0000256" key="2">
    <source>
        <dbReference type="ARBA" id="ARBA00011738"/>
    </source>
</evidence>
<evidence type="ECO:0000256" key="12">
    <source>
        <dbReference type="ARBA" id="ARBA00059427"/>
    </source>
</evidence>
<dbReference type="Gene3D" id="1.10.3080.10">
    <property type="entry name" value="Clc chloride channel"/>
    <property type="match status" value="1"/>
</dbReference>
<comment type="similarity">
    <text evidence="13 15">Belongs to the chloride channel (TC 2.A.49) family. ClcA subfamily.</text>
</comment>
<accession>A0A285AYW6</accession>
<dbReference type="HAMAP" id="MF_01128">
    <property type="entry name" value="CLC_ClcA"/>
    <property type="match status" value="1"/>
</dbReference>
<keyword evidence="10 15" id="KW-0472">Membrane</keyword>
<evidence type="ECO:0000256" key="6">
    <source>
        <dbReference type="ARBA" id="ARBA00022519"/>
    </source>
</evidence>
<comment type="function">
    <text evidence="12 15">Proton-coupled chloride transporter. Functions as antiport system and exchanges two chloride ions for 1 proton. Probably acts as an electrical shunt for an outwardly-directed proton pump that is linked to amino acid decarboxylation, as part of the extreme acid resistance (XAR) response.</text>
</comment>